<feature type="binding site" evidence="8">
    <location>
        <position position="274"/>
    </location>
    <ligand>
        <name>Zn(2+)</name>
        <dbReference type="ChEBI" id="CHEBI:29105"/>
    </ligand>
</feature>
<evidence type="ECO:0000313" key="11">
    <source>
        <dbReference type="EMBL" id="POY71516.1"/>
    </source>
</evidence>
<dbReference type="PANTHER" id="PTHR11085:SF9">
    <property type="entry name" value="NAD-DEPENDENT PROTEIN DEACETYLASE SIRTUIN-1"/>
    <property type="match status" value="1"/>
</dbReference>
<feature type="compositionally biased region" description="Acidic residues" evidence="9">
    <location>
        <begin position="559"/>
        <end position="570"/>
    </location>
</feature>
<evidence type="ECO:0000256" key="9">
    <source>
        <dbReference type="SAM" id="MobiDB-lite"/>
    </source>
</evidence>
<comment type="similarity">
    <text evidence="3">Belongs to the sirtuin family. Class I subfamily.</text>
</comment>
<dbReference type="GO" id="GO:0005739">
    <property type="term" value="C:mitochondrion"/>
    <property type="evidence" value="ECO:0007669"/>
    <property type="project" value="UniProtKB-SubCell"/>
</dbReference>
<comment type="cofactor">
    <cofactor evidence="1">
        <name>Zn(2+)</name>
        <dbReference type="ChEBI" id="CHEBI:29105"/>
    </cofactor>
</comment>
<feature type="compositionally biased region" description="Basic and acidic residues" evidence="9">
    <location>
        <begin position="505"/>
        <end position="517"/>
    </location>
</feature>
<dbReference type="OrthoDB" id="420264at2759"/>
<dbReference type="GO" id="GO:0005634">
    <property type="term" value="C:nucleus"/>
    <property type="evidence" value="ECO:0007669"/>
    <property type="project" value="TreeGrafter"/>
</dbReference>
<dbReference type="InterPro" id="IPR050134">
    <property type="entry name" value="NAD-dep_sirtuin_deacylases"/>
</dbReference>
<dbReference type="GO" id="GO:0070403">
    <property type="term" value="F:NAD+ binding"/>
    <property type="evidence" value="ECO:0007669"/>
    <property type="project" value="InterPro"/>
</dbReference>
<name>A0A2S5B420_9BASI</name>
<evidence type="ECO:0000313" key="12">
    <source>
        <dbReference type="Proteomes" id="UP000237144"/>
    </source>
</evidence>
<protein>
    <recommendedName>
        <fullName evidence="10">Deacetylase sirtuin-type domain-containing protein</fullName>
    </recommendedName>
</protein>
<dbReference type="AlphaFoldDB" id="A0A2S5B420"/>
<dbReference type="GO" id="GO:0046970">
    <property type="term" value="F:histone H4K16 deacetylase activity, NAD-dependent"/>
    <property type="evidence" value="ECO:0007669"/>
    <property type="project" value="TreeGrafter"/>
</dbReference>
<feature type="active site" description="Proton acceptor" evidence="8">
    <location>
        <position position="263"/>
    </location>
</feature>
<dbReference type="EMBL" id="PJQD01000083">
    <property type="protein sequence ID" value="POY71516.1"/>
    <property type="molecule type" value="Genomic_DNA"/>
</dbReference>
<feature type="region of interest" description="Disordered" evidence="9">
    <location>
        <begin position="554"/>
        <end position="645"/>
    </location>
</feature>
<keyword evidence="12" id="KW-1185">Reference proteome</keyword>
<feature type="compositionally biased region" description="Acidic residues" evidence="9">
    <location>
        <begin position="597"/>
        <end position="615"/>
    </location>
</feature>
<evidence type="ECO:0000256" key="4">
    <source>
        <dbReference type="ARBA" id="ARBA00022679"/>
    </source>
</evidence>
<feature type="compositionally biased region" description="Acidic residues" evidence="9">
    <location>
        <begin position="334"/>
        <end position="345"/>
    </location>
</feature>
<evidence type="ECO:0000256" key="1">
    <source>
        <dbReference type="ARBA" id="ARBA00001947"/>
    </source>
</evidence>
<evidence type="ECO:0000256" key="3">
    <source>
        <dbReference type="ARBA" id="ARBA00006924"/>
    </source>
</evidence>
<dbReference type="InterPro" id="IPR003000">
    <property type="entry name" value="Sirtuin"/>
</dbReference>
<evidence type="ECO:0000256" key="7">
    <source>
        <dbReference type="ARBA" id="ARBA00023027"/>
    </source>
</evidence>
<feature type="binding site" evidence="8">
    <location>
        <position position="298"/>
    </location>
    <ligand>
        <name>Zn(2+)</name>
        <dbReference type="ChEBI" id="CHEBI:29105"/>
    </ligand>
</feature>
<feature type="binding site" evidence="8">
    <location>
        <position position="271"/>
    </location>
    <ligand>
        <name>Zn(2+)</name>
        <dbReference type="ChEBI" id="CHEBI:29105"/>
    </ligand>
</feature>
<feature type="compositionally biased region" description="Basic and acidic residues" evidence="9">
    <location>
        <begin position="571"/>
        <end position="583"/>
    </location>
</feature>
<dbReference type="Gene3D" id="3.30.1600.10">
    <property type="entry name" value="SIR2/SIRT2 'Small Domain"/>
    <property type="match status" value="1"/>
</dbReference>
<evidence type="ECO:0000256" key="6">
    <source>
        <dbReference type="ARBA" id="ARBA00022833"/>
    </source>
</evidence>
<feature type="region of interest" description="Disordered" evidence="9">
    <location>
        <begin position="464"/>
        <end position="532"/>
    </location>
</feature>
<keyword evidence="7" id="KW-0520">NAD</keyword>
<dbReference type="PANTHER" id="PTHR11085">
    <property type="entry name" value="NAD-DEPENDENT PROTEIN DEACYLASE SIRTUIN-5, MITOCHONDRIAL-RELATED"/>
    <property type="match status" value="1"/>
</dbReference>
<keyword evidence="5 8" id="KW-0479">Metal-binding</keyword>
<proteinExistence type="inferred from homology"/>
<sequence>MPSELPSAVVEPVPVAQLAPPGHALAAFPAPVPNYQDLSESDSDGHDDDADHDWEAIVAAAEAAFTEDEIADMQDYLRERGLFAFLCEYLERRAVAPHTLLLAFGVMVRPETSLMDQLRMLKIACARVLRNREKLAEYNSPQDVVDLLRTKKRILILTGAGVSTSCGIPDFRSPTGLYARLKLDPRFATLDDPQDMFDLSFFRSDPSVFYSFAKEIYPSQFRPSECHRFVRLLELKDKLLRNYTQNIDGLFEQVGVERMLNCHGSFATASCLICKRRYPGASIESDVFASRVPLCPHCTPILEAEERERERERDRRREERDRSRKRRKVKEGEWDPEAAEEEEEEDRRREGGGGGIDGMDERNDWEGKAVIKPDIVFFGEALSDEFDHRLLEDREQVDLLIVMGTSLRVSPVAQLPSHLPHSIPQILINRDPVAHHNFDVCLLGDGDSVVKWLCDELAKTDDLVDSEDQDQTRLGQQQYSWDLDKEVPVSAKPATNGGASSLGLDEEKPNSPAREPEANGSPPDATGPEQVGHSHVWLFPGANRESRWVESVRRAYGSDADEEEDDDDDKDKERASEDGDKPVELPASLAPGAIEGEGSDGPDSDEDEDDDDDDAGSTTGETGAEPVLATSLDKEATPSAASKDAELQRIAPSFLHSAADLA</sequence>
<keyword evidence="6 8" id="KW-0862">Zinc</keyword>
<dbReference type="InterPro" id="IPR026591">
    <property type="entry name" value="Sirtuin_cat_small_dom_sf"/>
</dbReference>
<dbReference type="GO" id="GO:0046872">
    <property type="term" value="F:metal ion binding"/>
    <property type="evidence" value="ECO:0007669"/>
    <property type="project" value="UniProtKB-KW"/>
</dbReference>
<feature type="domain" description="Deacetylase sirtuin-type" evidence="10">
    <location>
        <begin position="134"/>
        <end position="477"/>
    </location>
</feature>
<keyword evidence="4" id="KW-0808">Transferase</keyword>
<evidence type="ECO:0000256" key="5">
    <source>
        <dbReference type="ARBA" id="ARBA00022723"/>
    </source>
</evidence>
<organism evidence="11 12">
    <name type="scientific">Rhodotorula taiwanensis</name>
    <dbReference type="NCBI Taxonomy" id="741276"/>
    <lineage>
        <taxon>Eukaryota</taxon>
        <taxon>Fungi</taxon>
        <taxon>Dikarya</taxon>
        <taxon>Basidiomycota</taxon>
        <taxon>Pucciniomycotina</taxon>
        <taxon>Microbotryomycetes</taxon>
        <taxon>Sporidiobolales</taxon>
        <taxon>Sporidiobolaceae</taxon>
        <taxon>Rhodotorula</taxon>
    </lineage>
</organism>
<gene>
    <name evidence="11" type="ORF">BMF94_5436</name>
</gene>
<dbReference type="InterPro" id="IPR026590">
    <property type="entry name" value="Ssirtuin_cat_dom"/>
</dbReference>
<dbReference type="STRING" id="741276.A0A2S5B420"/>
<reference evidence="11 12" key="1">
    <citation type="journal article" date="2018" name="Front. Microbiol.">
        <title>Prospects for Fungal Bioremediation of Acidic Radioactive Waste Sites: Characterization and Genome Sequence of Rhodotorula taiwanensis MD1149.</title>
        <authorList>
            <person name="Tkavc R."/>
            <person name="Matrosova V.Y."/>
            <person name="Grichenko O.E."/>
            <person name="Gostincar C."/>
            <person name="Volpe R.P."/>
            <person name="Klimenkova P."/>
            <person name="Gaidamakova E.K."/>
            <person name="Zhou C.E."/>
            <person name="Stewart B.J."/>
            <person name="Lyman M.G."/>
            <person name="Malfatti S.A."/>
            <person name="Rubinfeld B."/>
            <person name="Courtot M."/>
            <person name="Singh J."/>
            <person name="Dalgard C.L."/>
            <person name="Hamilton T."/>
            <person name="Frey K.G."/>
            <person name="Gunde-Cimerman N."/>
            <person name="Dugan L."/>
            <person name="Daly M.J."/>
        </authorList>
    </citation>
    <scope>NUCLEOTIDE SEQUENCE [LARGE SCALE GENOMIC DNA]</scope>
    <source>
        <strain evidence="11 12">MD1149</strain>
    </source>
</reference>
<feature type="region of interest" description="Disordered" evidence="9">
    <location>
        <begin position="306"/>
        <end position="364"/>
    </location>
</feature>
<dbReference type="Gene3D" id="3.40.50.1220">
    <property type="entry name" value="TPP-binding domain"/>
    <property type="match status" value="1"/>
</dbReference>
<dbReference type="SUPFAM" id="SSF52467">
    <property type="entry name" value="DHS-like NAD/FAD-binding domain"/>
    <property type="match status" value="1"/>
</dbReference>
<dbReference type="Proteomes" id="UP000237144">
    <property type="component" value="Unassembled WGS sequence"/>
</dbReference>
<dbReference type="InterPro" id="IPR029035">
    <property type="entry name" value="DHS-like_NAD/FAD-binding_dom"/>
</dbReference>
<comment type="caution">
    <text evidence="11">The sequence shown here is derived from an EMBL/GenBank/DDBJ whole genome shotgun (WGS) entry which is preliminary data.</text>
</comment>
<dbReference type="Pfam" id="PF02146">
    <property type="entry name" value="SIR2"/>
    <property type="match status" value="1"/>
</dbReference>
<comment type="subcellular location">
    <subcellularLocation>
        <location evidence="2">Mitochondrion</location>
    </subcellularLocation>
</comment>
<evidence type="ECO:0000256" key="8">
    <source>
        <dbReference type="PROSITE-ProRule" id="PRU00236"/>
    </source>
</evidence>
<dbReference type="PROSITE" id="PS50305">
    <property type="entry name" value="SIRTUIN"/>
    <property type="match status" value="1"/>
</dbReference>
<evidence type="ECO:0000256" key="2">
    <source>
        <dbReference type="ARBA" id="ARBA00004173"/>
    </source>
</evidence>
<evidence type="ECO:0000259" key="10">
    <source>
        <dbReference type="PROSITE" id="PS50305"/>
    </source>
</evidence>
<feature type="binding site" evidence="8">
    <location>
        <position position="295"/>
    </location>
    <ligand>
        <name>Zn(2+)</name>
        <dbReference type="ChEBI" id="CHEBI:29105"/>
    </ligand>
</feature>
<feature type="compositionally biased region" description="Basic and acidic residues" evidence="9">
    <location>
        <begin position="306"/>
        <end position="322"/>
    </location>
</feature>
<feature type="compositionally biased region" description="Low complexity" evidence="9">
    <location>
        <begin position="616"/>
        <end position="626"/>
    </location>
</feature>
<accession>A0A2S5B420</accession>